<proteinExistence type="predicted"/>
<sequence length="138" mass="15770">MSNHTSAAPSQDMPPKGGFSSIRYERRLPKRGPSGVGMFAIAGAIMGYGWYKLYQGLDERRELDREKIWARIHLTPMLIAEADRDEYRRKLAALERERVIMKDVPGWEAGKSVYHGTRYVPDVIANVPIHQQPGFKKE</sequence>
<dbReference type="Proteomes" id="UP001150581">
    <property type="component" value="Unassembled WGS sequence"/>
</dbReference>
<dbReference type="EMBL" id="JANBPG010000277">
    <property type="protein sequence ID" value="KAJ1898015.1"/>
    <property type="molecule type" value="Genomic_DNA"/>
</dbReference>
<accession>A0ACC1IP51</accession>
<gene>
    <name evidence="1" type="ORF">LPJ66_003016</name>
</gene>
<comment type="caution">
    <text evidence="1">The sequence shown here is derived from an EMBL/GenBank/DDBJ whole genome shotgun (WGS) entry which is preliminary data.</text>
</comment>
<protein>
    <submittedName>
        <fullName evidence="1">Uncharacterized protein</fullName>
    </submittedName>
</protein>
<evidence type="ECO:0000313" key="1">
    <source>
        <dbReference type="EMBL" id="KAJ1898015.1"/>
    </source>
</evidence>
<organism evidence="1 2">
    <name type="scientific">Kickxella alabastrina</name>
    <dbReference type="NCBI Taxonomy" id="61397"/>
    <lineage>
        <taxon>Eukaryota</taxon>
        <taxon>Fungi</taxon>
        <taxon>Fungi incertae sedis</taxon>
        <taxon>Zoopagomycota</taxon>
        <taxon>Kickxellomycotina</taxon>
        <taxon>Kickxellomycetes</taxon>
        <taxon>Kickxellales</taxon>
        <taxon>Kickxellaceae</taxon>
        <taxon>Kickxella</taxon>
    </lineage>
</organism>
<keyword evidence="2" id="KW-1185">Reference proteome</keyword>
<reference evidence="1" key="1">
    <citation type="submission" date="2022-07" db="EMBL/GenBank/DDBJ databases">
        <title>Phylogenomic reconstructions and comparative analyses of Kickxellomycotina fungi.</title>
        <authorList>
            <person name="Reynolds N.K."/>
            <person name="Stajich J.E."/>
            <person name="Barry K."/>
            <person name="Grigoriev I.V."/>
            <person name="Crous P."/>
            <person name="Smith M.E."/>
        </authorList>
    </citation>
    <scope>NUCLEOTIDE SEQUENCE</scope>
    <source>
        <strain evidence="1">Benny 63K</strain>
    </source>
</reference>
<name>A0ACC1IP51_9FUNG</name>
<evidence type="ECO:0000313" key="2">
    <source>
        <dbReference type="Proteomes" id="UP001150581"/>
    </source>
</evidence>